<sequence>MGEIVALRSSSEREKSQESNNNNYVDSLFEADSSKDFQMRPKFSEKFHQAAVQEVIESVLREFLQGKQYVAEEAPNWVNEIAKLINSRVRRLNYPRYKLISSVVLGEQIGGGIHIGMRCLWDADTDLYATYTYMTDAIFCVGTVCGLYYY</sequence>
<dbReference type="Pfam" id="PF03645">
    <property type="entry name" value="Tctex-1"/>
    <property type="match status" value="1"/>
</dbReference>
<dbReference type="CDD" id="cd21459">
    <property type="entry name" value="DLC-like_TCTEX1D2"/>
    <property type="match status" value="1"/>
</dbReference>
<dbReference type="GO" id="GO:0007018">
    <property type="term" value="P:microtubule-based movement"/>
    <property type="evidence" value="ECO:0007669"/>
    <property type="project" value="TreeGrafter"/>
</dbReference>
<evidence type="ECO:0000313" key="2">
    <source>
        <dbReference type="Proteomes" id="UP000708208"/>
    </source>
</evidence>
<evidence type="ECO:0000313" key="1">
    <source>
        <dbReference type="EMBL" id="CAG7834011.1"/>
    </source>
</evidence>
<comment type="caution">
    <text evidence="1">The sequence shown here is derived from an EMBL/GenBank/DDBJ whole genome shotgun (WGS) entry which is preliminary data.</text>
</comment>
<dbReference type="PANTHER" id="PTHR21255:SF7">
    <property type="entry name" value="DYNEIN LIGHT CHAIN TCTEX-TYPE PROTEIN 2B"/>
    <property type="match status" value="1"/>
</dbReference>
<organism evidence="1 2">
    <name type="scientific">Allacma fusca</name>
    <dbReference type="NCBI Taxonomy" id="39272"/>
    <lineage>
        <taxon>Eukaryota</taxon>
        <taxon>Metazoa</taxon>
        <taxon>Ecdysozoa</taxon>
        <taxon>Arthropoda</taxon>
        <taxon>Hexapoda</taxon>
        <taxon>Collembola</taxon>
        <taxon>Symphypleona</taxon>
        <taxon>Sminthuridae</taxon>
        <taxon>Allacma</taxon>
    </lineage>
</organism>
<dbReference type="GO" id="GO:0005868">
    <property type="term" value="C:cytoplasmic dynein complex"/>
    <property type="evidence" value="ECO:0007669"/>
    <property type="project" value="TreeGrafter"/>
</dbReference>
<dbReference type="AlphaFoldDB" id="A0A8J2LMG4"/>
<dbReference type="EMBL" id="CAJVCH010570084">
    <property type="protein sequence ID" value="CAG7834011.1"/>
    <property type="molecule type" value="Genomic_DNA"/>
</dbReference>
<evidence type="ECO:0008006" key="3">
    <source>
        <dbReference type="Google" id="ProtNLM"/>
    </source>
</evidence>
<protein>
    <recommendedName>
        <fullName evidence="3">Tctex1 domain-containing protein 2</fullName>
    </recommendedName>
</protein>
<dbReference type="OrthoDB" id="10260741at2759"/>
<dbReference type="InterPro" id="IPR005334">
    <property type="entry name" value="Tctex-1-like"/>
</dbReference>
<dbReference type="GO" id="GO:0005737">
    <property type="term" value="C:cytoplasm"/>
    <property type="evidence" value="ECO:0007669"/>
    <property type="project" value="TreeGrafter"/>
</dbReference>
<reference evidence="1" key="1">
    <citation type="submission" date="2021-06" db="EMBL/GenBank/DDBJ databases">
        <authorList>
            <person name="Hodson N. C."/>
            <person name="Mongue J. A."/>
            <person name="Jaron S. K."/>
        </authorList>
    </citation>
    <scope>NUCLEOTIDE SEQUENCE</scope>
</reference>
<keyword evidence="2" id="KW-1185">Reference proteome</keyword>
<dbReference type="Proteomes" id="UP000708208">
    <property type="component" value="Unassembled WGS sequence"/>
</dbReference>
<dbReference type="GO" id="GO:0045505">
    <property type="term" value="F:dynein intermediate chain binding"/>
    <property type="evidence" value="ECO:0007669"/>
    <property type="project" value="TreeGrafter"/>
</dbReference>
<name>A0A8J2LMG4_9HEXA</name>
<dbReference type="PANTHER" id="PTHR21255">
    <property type="entry name" value="T-COMPLEX-ASSOCIATED-TESTIS-EXPRESSED 1/ DYNEIN LIGHT CHAIN"/>
    <property type="match status" value="1"/>
</dbReference>
<accession>A0A8J2LMG4</accession>
<gene>
    <name evidence="1" type="ORF">AFUS01_LOCUS43561</name>
</gene>
<proteinExistence type="predicted"/>